<dbReference type="GO" id="GO:0009368">
    <property type="term" value="C:endopeptidase Clp complex"/>
    <property type="evidence" value="ECO:0007669"/>
    <property type="project" value="TreeGrafter"/>
</dbReference>
<evidence type="ECO:0000256" key="5">
    <source>
        <dbReference type="ARBA" id="ARBA00034021"/>
    </source>
</evidence>
<evidence type="ECO:0000256" key="4">
    <source>
        <dbReference type="ARBA" id="ARBA00022825"/>
    </source>
</evidence>
<dbReference type="GO" id="GO:0009532">
    <property type="term" value="C:plastid stroma"/>
    <property type="evidence" value="ECO:0007669"/>
    <property type="project" value="UniProtKB-ARBA"/>
</dbReference>
<dbReference type="InterPro" id="IPR001907">
    <property type="entry name" value="ClpP"/>
</dbReference>
<dbReference type="GO" id="GO:0004176">
    <property type="term" value="F:ATP-dependent peptidase activity"/>
    <property type="evidence" value="ECO:0007669"/>
    <property type="project" value="InterPro"/>
</dbReference>
<protein>
    <recommendedName>
        <fullName evidence="7">ATP-dependent Clp protease proteolytic subunit</fullName>
    </recommendedName>
</protein>
<dbReference type="SUPFAM" id="SSF52096">
    <property type="entry name" value="ClpP/crotonase"/>
    <property type="match status" value="1"/>
</dbReference>
<comment type="catalytic activity">
    <reaction evidence="5 6">
        <text>Hydrolysis of proteins to small peptides in the presence of ATP and magnesium. alpha-casein is the usual test substrate. In the absence of ATP, only oligopeptides shorter than five residues are hydrolyzed (such as succinyl-Leu-Tyr-|-NHMec, and Leu-Tyr-Leu-|-Tyr-Trp, in which cleavage of the -Tyr-|-Leu- and -Tyr-|-Trp bonds also occurs).</text>
        <dbReference type="EC" id="3.4.21.92"/>
    </reaction>
</comment>
<evidence type="ECO:0000256" key="6">
    <source>
        <dbReference type="PROSITE-ProRule" id="PRU10086"/>
    </source>
</evidence>
<feature type="active site" evidence="6">
    <location>
        <position position="149"/>
    </location>
</feature>
<dbReference type="GO" id="GO:0006515">
    <property type="term" value="P:protein quality control for misfolded or incompletely synthesized proteins"/>
    <property type="evidence" value="ECO:0007669"/>
    <property type="project" value="TreeGrafter"/>
</dbReference>
<dbReference type="CDD" id="cd07017">
    <property type="entry name" value="S14_ClpP_2"/>
    <property type="match status" value="1"/>
</dbReference>
<gene>
    <name evidence="9" type="primary">clpP</name>
    <name evidence="9" type="ORF">Mo_st_sc1Pt0143</name>
</gene>
<dbReference type="PANTHER" id="PTHR10381:SF11">
    <property type="entry name" value="ATP-DEPENDENT CLP PROTEASE PROTEOLYTIC SUBUNIT, MITOCHONDRIAL"/>
    <property type="match status" value="1"/>
</dbReference>
<keyword evidence="2 9" id="KW-0645">Protease</keyword>
<evidence type="ECO:0000313" key="9">
    <source>
        <dbReference type="EMBL" id="ATG26019.1"/>
    </source>
</evidence>
<reference evidence="9" key="1">
    <citation type="journal article" date="2014" name="Proc. Natl. Acad. Sci. U.S.A.">
        <title>The dynamic history of plastid genomes in the Campanulaceae sensu lato is unique among angiosperms.</title>
        <authorList>
            <person name="Knox E.B."/>
        </authorList>
    </citation>
    <scope>NUCLEOTIDE SEQUENCE</scope>
</reference>
<evidence type="ECO:0000256" key="7">
    <source>
        <dbReference type="RuleBase" id="RU003567"/>
    </source>
</evidence>
<organism evidence="9">
    <name type="scientific">Monopsis stellarioides subsp. schimperiana</name>
    <dbReference type="NCBI Taxonomy" id="2041139"/>
    <lineage>
        <taxon>Eukaryota</taxon>
        <taxon>Viridiplantae</taxon>
        <taxon>Streptophyta</taxon>
        <taxon>Embryophyta</taxon>
        <taxon>Tracheophyta</taxon>
        <taxon>Spermatophyta</taxon>
        <taxon>Magnoliopsida</taxon>
        <taxon>eudicotyledons</taxon>
        <taxon>Gunneridae</taxon>
        <taxon>Pentapetalae</taxon>
        <taxon>asterids</taxon>
        <taxon>campanulids</taxon>
        <taxon>Asterales</taxon>
        <taxon>Campanulaceae</taxon>
        <taxon>Monopsis</taxon>
    </lineage>
</organism>
<sequence>MPIGVPKVPNDDNDYSGVPAYFEYDGDDDYASFIKKKKEKDTDMDLMHYLSATGRIFLFEELTFEVTEKIMGLMLLVDSEEDIDKITLYINSPGGHVMNGISLHDTMKLLDKRICTVALGQAASTAALVLASGTKRHRAASENSRVMLHQPKAKKSPEYHLAGAMIGDAEYVKTLRVSVAKLFSEMGTQPWTTILADMNRDVFMSAAEAIEYGIVDKIFKNEEGKEEEEKTNNESTYTDRIW</sequence>
<dbReference type="InterPro" id="IPR023562">
    <property type="entry name" value="ClpP/TepA"/>
</dbReference>
<geneLocation type="plastid" evidence="9"/>
<dbReference type="PROSITE" id="PS00382">
    <property type="entry name" value="CLP_PROTEASE_HIS"/>
    <property type="match status" value="1"/>
</dbReference>
<dbReference type="Pfam" id="PF00574">
    <property type="entry name" value="CLP_protease"/>
    <property type="match status" value="1"/>
</dbReference>
<evidence type="ECO:0000256" key="2">
    <source>
        <dbReference type="ARBA" id="ARBA00022670"/>
    </source>
</evidence>
<evidence type="ECO:0000256" key="3">
    <source>
        <dbReference type="ARBA" id="ARBA00022801"/>
    </source>
</evidence>
<dbReference type="GO" id="GO:0004252">
    <property type="term" value="F:serine-type endopeptidase activity"/>
    <property type="evidence" value="ECO:0007669"/>
    <property type="project" value="UniProtKB-EC"/>
</dbReference>
<dbReference type="Gene3D" id="3.90.226.10">
    <property type="entry name" value="2-enoyl-CoA Hydratase, Chain A, domain 1"/>
    <property type="match status" value="1"/>
</dbReference>
<keyword evidence="9" id="KW-0934">Plastid</keyword>
<name>A0A291F1N4_9ASTR</name>
<dbReference type="InterPro" id="IPR029045">
    <property type="entry name" value="ClpP/crotonase-like_dom_sf"/>
</dbReference>
<comment type="similarity">
    <text evidence="1 7">Belongs to the peptidase S14 family.</text>
</comment>
<proteinExistence type="inferred from homology"/>
<accession>A0A291F1N4</accession>
<keyword evidence="3" id="KW-0378">Hydrolase</keyword>
<reference evidence="9" key="2">
    <citation type="submission" date="2017-08" db="EMBL/GenBank/DDBJ databases">
        <authorList>
            <person name="Knox E.B."/>
        </authorList>
    </citation>
    <scope>NUCLEOTIDE SEQUENCE</scope>
</reference>
<evidence type="ECO:0000256" key="1">
    <source>
        <dbReference type="ARBA" id="ARBA00007039"/>
    </source>
</evidence>
<evidence type="ECO:0000256" key="8">
    <source>
        <dbReference type="SAM" id="MobiDB-lite"/>
    </source>
</evidence>
<feature type="region of interest" description="Disordered" evidence="8">
    <location>
        <begin position="223"/>
        <end position="242"/>
    </location>
</feature>
<feature type="compositionally biased region" description="Basic and acidic residues" evidence="8">
    <location>
        <begin position="223"/>
        <end position="232"/>
    </location>
</feature>
<dbReference type="AlphaFoldDB" id="A0A291F1N4"/>
<keyword evidence="4" id="KW-0720">Serine protease</keyword>
<dbReference type="PRINTS" id="PR00127">
    <property type="entry name" value="CLPPROTEASEP"/>
</dbReference>
<dbReference type="InterPro" id="IPR033135">
    <property type="entry name" value="ClpP_His_AS"/>
</dbReference>
<dbReference type="EMBL" id="MF770618">
    <property type="protein sequence ID" value="ATG26019.1"/>
    <property type="molecule type" value="Genomic_DNA"/>
</dbReference>
<dbReference type="GO" id="GO:0051117">
    <property type="term" value="F:ATPase binding"/>
    <property type="evidence" value="ECO:0007669"/>
    <property type="project" value="TreeGrafter"/>
</dbReference>
<dbReference type="PANTHER" id="PTHR10381">
    <property type="entry name" value="ATP-DEPENDENT CLP PROTEASE PROTEOLYTIC SUBUNIT"/>
    <property type="match status" value="1"/>
</dbReference>